<keyword evidence="6" id="KW-1185">Reference proteome</keyword>
<dbReference type="OrthoDB" id="9813987at2"/>
<dbReference type="Gene3D" id="6.10.140.850">
    <property type="match status" value="1"/>
</dbReference>
<dbReference type="Proteomes" id="UP000033699">
    <property type="component" value="Unassembled WGS sequence"/>
</dbReference>
<dbReference type="GO" id="GO:0003677">
    <property type="term" value="F:DNA binding"/>
    <property type="evidence" value="ECO:0007669"/>
    <property type="project" value="UniProtKB-KW"/>
</dbReference>
<organism evidence="5 6">
    <name type="scientific">Streptomyces rubellomurinus (strain ATCC 31215)</name>
    <dbReference type="NCBI Taxonomy" id="359131"/>
    <lineage>
        <taxon>Bacteria</taxon>
        <taxon>Bacillati</taxon>
        <taxon>Actinomycetota</taxon>
        <taxon>Actinomycetes</taxon>
        <taxon>Kitasatosporales</taxon>
        <taxon>Streptomycetaceae</taxon>
        <taxon>Streptomyces</taxon>
    </lineage>
</organism>
<reference evidence="5 6" key="1">
    <citation type="submission" date="2015-02" db="EMBL/GenBank/DDBJ databases">
        <authorList>
            <person name="Ju K.-S."/>
            <person name="Doroghazi J.R."/>
            <person name="Metcalf W."/>
        </authorList>
    </citation>
    <scope>NUCLEOTIDE SEQUENCE [LARGE SCALE GENOMIC DNA]</scope>
    <source>
        <strain evidence="5 6">ATCC 31215</strain>
    </source>
</reference>
<dbReference type="InterPro" id="IPR005650">
    <property type="entry name" value="BlaI_family"/>
</dbReference>
<evidence type="ECO:0000256" key="3">
    <source>
        <dbReference type="ARBA" id="ARBA00023125"/>
    </source>
</evidence>
<sequence>MRGFGELEAEIMDRLWGWGRPATVREVVDDLQRHRPVAYTTVTTVADILHTKGWLRRDKVGRAWVYEPTCSREAYTAQLMHQALETTPDRAGALLHFVDGMSGDEASALRAALDSALAQVKARDEE</sequence>
<dbReference type="Pfam" id="PF03965">
    <property type="entry name" value="Penicillinase_R"/>
    <property type="match status" value="1"/>
</dbReference>
<dbReference type="PATRIC" id="fig|359131.3.peg.1858"/>
<evidence type="ECO:0000256" key="2">
    <source>
        <dbReference type="ARBA" id="ARBA00023015"/>
    </source>
</evidence>
<evidence type="ECO:0000313" key="5">
    <source>
        <dbReference type="EMBL" id="KJS62189.1"/>
    </source>
</evidence>
<dbReference type="Gene3D" id="1.10.10.10">
    <property type="entry name" value="Winged helix-like DNA-binding domain superfamily/Winged helix DNA-binding domain"/>
    <property type="match status" value="1"/>
</dbReference>
<name>A0A0F2TG91_STRR3</name>
<evidence type="ECO:0000256" key="1">
    <source>
        <dbReference type="ARBA" id="ARBA00011046"/>
    </source>
</evidence>
<dbReference type="InterPro" id="IPR036390">
    <property type="entry name" value="WH_DNA-bd_sf"/>
</dbReference>
<keyword evidence="3" id="KW-0238">DNA-binding</keyword>
<comment type="caution">
    <text evidence="5">The sequence shown here is derived from an EMBL/GenBank/DDBJ whole genome shotgun (WGS) entry which is preliminary data.</text>
</comment>
<keyword evidence="2" id="KW-0805">Transcription regulation</keyword>
<dbReference type="RefSeq" id="WP_045694698.1">
    <property type="nucleotide sequence ID" value="NZ_JZKH01000016.1"/>
</dbReference>
<dbReference type="EMBL" id="JZKH01000016">
    <property type="protein sequence ID" value="KJS62189.1"/>
    <property type="molecule type" value="Genomic_DNA"/>
</dbReference>
<accession>A0A0F2TG91</accession>
<dbReference type="SUPFAM" id="SSF46785">
    <property type="entry name" value="Winged helix' DNA-binding domain"/>
    <property type="match status" value="1"/>
</dbReference>
<dbReference type="GO" id="GO:0045892">
    <property type="term" value="P:negative regulation of DNA-templated transcription"/>
    <property type="evidence" value="ECO:0007669"/>
    <property type="project" value="InterPro"/>
</dbReference>
<evidence type="ECO:0000313" key="6">
    <source>
        <dbReference type="Proteomes" id="UP000033699"/>
    </source>
</evidence>
<comment type="similarity">
    <text evidence="1">Belongs to the BlaI transcriptional regulatory family.</text>
</comment>
<dbReference type="InterPro" id="IPR036388">
    <property type="entry name" value="WH-like_DNA-bd_sf"/>
</dbReference>
<keyword evidence="4" id="KW-0804">Transcription</keyword>
<gene>
    <name evidence="5" type="ORF">VM95_10685</name>
</gene>
<evidence type="ECO:0000256" key="4">
    <source>
        <dbReference type="ARBA" id="ARBA00023163"/>
    </source>
</evidence>
<proteinExistence type="inferred from homology"/>
<dbReference type="AlphaFoldDB" id="A0A0F2TG91"/>
<protein>
    <submittedName>
        <fullName evidence="5">CopY family transcriptional regulator</fullName>
    </submittedName>
</protein>